<name>X1HIE2_9ZZZZ</name>
<feature type="non-terminal residue" evidence="1">
    <location>
        <position position="293"/>
    </location>
</feature>
<dbReference type="AlphaFoldDB" id="X1HIE2"/>
<reference evidence="1" key="1">
    <citation type="journal article" date="2014" name="Front. Microbiol.">
        <title>High frequency of phylogenetically diverse reductive dehalogenase-homologous genes in deep subseafloor sedimentary metagenomes.</title>
        <authorList>
            <person name="Kawai M."/>
            <person name="Futagami T."/>
            <person name="Toyoda A."/>
            <person name="Takaki Y."/>
            <person name="Nishi S."/>
            <person name="Hori S."/>
            <person name="Arai W."/>
            <person name="Tsubouchi T."/>
            <person name="Morono Y."/>
            <person name="Uchiyama I."/>
            <person name="Ito T."/>
            <person name="Fujiyama A."/>
            <person name="Inagaki F."/>
            <person name="Takami H."/>
        </authorList>
    </citation>
    <scope>NUCLEOTIDE SEQUENCE</scope>
    <source>
        <strain evidence="1">Expedition CK06-06</strain>
    </source>
</reference>
<sequence length="293" mass="34597">FFEIQAEKVWKMLPDILNSIFTSSRVGFKKEYFDGLDKRWDETLSHYEKMKWIDAETKTQLMELKKLPFSQGLFAYLVVNLMLTIKHTTTWTDVIASDIRRKLNVEHRPTDVSAAELIPAAFLDPKRKPEIIHILKQLGLPDEQIELLFLSFHRAYDEGTIRTLYFREVITEPEVYDKMKAIGYNEQRTKEIIQSWPVIPSLGDIVRYIAKEAFEPEMIELFGLLEGYPPEAEEWAAKQGLSKRWVEAEWVAHWRDLGIDFMLEAYHRHIVDWPLVERYMALIEIPPKLREIV</sequence>
<feature type="non-terminal residue" evidence="1">
    <location>
        <position position="1"/>
    </location>
</feature>
<organism evidence="1">
    <name type="scientific">marine sediment metagenome</name>
    <dbReference type="NCBI Taxonomy" id="412755"/>
    <lineage>
        <taxon>unclassified sequences</taxon>
        <taxon>metagenomes</taxon>
        <taxon>ecological metagenomes</taxon>
    </lineage>
</organism>
<protein>
    <submittedName>
        <fullName evidence="1">Uncharacterized protein</fullName>
    </submittedName>
</protein>
<accession>X1HIE2</accession>
<comment type="caution">
    <text evidence="1">The sequence shown here is derived from an EMBL/GenBank/DDBJ whole genome shotgun (WGS) entry which is preliminary data.</text>
</comment>
<proteinExistence type="predicted"/>
<dbReference type="EMBL" id="BARU01018466">
    <property type="protein sequence ID" value="GAH56830.1"/>
    <property type="molecule type" value="Genomic_DNA"/>
</dbReference>
<gene>
    <name evidence="1" type="ORF">S03H2_30523</name>
</gene>
<evidence type="ECO:0000313" key="1">
    <source>
        <dbReference type="EMBL" id="GAH56830.1"/>
    </source>
</evidence>